<organism evidence="1 2">
    <name type="scientific">Chlamydomonas schloesseri</name>
    <dbReference type="NCBI Taxonomy" id="2026947"/>
    <lineage>
        <taxon>Eukaryota</taxon>
        <taxon>Viridiplantae</taxon>
        <taxon>Chlorophyta</taxon>
        <taxon>core chlorophytes</taxon>
        <taxon>Chlorophyceae</taxon>
        <taxon>CS clade</taxon>
        <taxon>Chlamydomonadales</taxon>
        <taxon>Chlamydomonadaceae</taxon>
        <taxon>Chlamydomonas</taxon>
    </lineage>
</organism>
<evidence type="ECO:0008006" key="3">
    <source>
        <dbReference type="Google" id="ProtNLM"/>
    </source>
</evidence>
<accession>A0A835WKH6</accession>
<dbReference type="PANTHER" id="PTHR33344">
    <property type="entry name" value="OS02G0761600 PROTEIN"/>
    <property type="match status" value="1"/>
</dbReference>
<keyword evidence="2" id="KW-1185">Reference proteome</keyword>
<name>A0A835WKH6_9CHLO</name>
<dbReference type="AlphaFoldDB" id="A0A835WKH6"/>
<sequence length="243" mass="26058">MGREQIENAIEASGTFIASQFGGNKGGIAPAGGVAAKVEVPKVEAPKVEAPKVETAKVEAPKVEAAKDTTAAKPGAGAATTQPKVITEIDDKGRKLQILDVPIPEDCYPSKHADYAGDGVVWGLGHKKASAADCCAACKEHQQKFAANKPCNVWVWCGDPSGVCWTMDIHRYHTTGDCWLKHQEKWDNNPDLTKSNLEINHKGAFTAEFRAVHKTSPEMVPWIAGVIPVKKAAARRVSRRAGV</sequence>
<dbReference type="Proteomes" id="UP000613740">
    <property type="component" value="Unassembled WGS sequence"/>
</dbReference>
<dbReference type="EMBL" id="JAEHOD010000016">
    <property type="protein sequence ID" value="KAG2448924.1"/>
    <property type="molecule type" value="Genomic_DNA"/>
</dbReference>
<protein>
    <recommendedName>
        <fullName evidence="3">Apple domain-containing protein</fullName>
    </recommendedName>
</protein>
<proteinExistence type="predicted"/>
<dbReference type="PANTHER" id="PTHR33344:SF1">
    <property type="entry name" value="OS06G0214100 PROTEIN"/>
    <property type="match status" value="1"/>
</dbReference>
<reference evidence="1" key="1">
    <citation type="journal article" date="2020" name="bioRxiv">
        <title>Comparative genomics of Chlamydomonas.</title>
        <authorList>
            <person name="Craig R.J."/>
            <person name="Hasan A.R."/>
            <person name="Ness R.W."/>
            <person name="Keightley P.D."/>
        </authorList>
    </citation>
    <scope>NUCLEOTIDE SEQUENCE</scope>
    <source>
        <strain evidence="1">CCAP 11/173</strain>
    </source>
</reference>
<evidence type="ECO:0000313" key="1">
    <source>
        <dbReference type="EMBL" id="KAG2448924.1"/>
    </source>
</evidence>
<comment type="caution">
    <text evidence="1">The sequence shown here is derived from an EMBL/GenBank/DDBJ whole genome shotgun (WGS) entry which is preliminary data.</text>
</comment>
<dbReference type="OrthoDB" id="508259at2759"/>
<evidence type="ECO:0000313" key="2">
    <source>
        <dbReference type="Proteomes" id="UP000613740"/>
    </source>
</evidence>
<gene>
    <name evidence="1" type="ORF">HYH02_006272</name>
</gene>